<proteinExistence type="predicted"/>
<reference evidence="1 2" key="1">
    <citation type="submission" date="2016-08" db="EMBL/GenBank/DDBJ databases">
        <authorList>
            <person name="Seilhamer J.J."/>
        </authorList>
    </citation>
    <scope>NUCLEOTIDE SEQUENCE [LARGE SCALE GENOMIC DNA]</scope>
    <source>
        <strain evidence="1 2">HBR26</strain>
    </source>
</reference>
<dbReference type="Proteomes" id="UP000198723">
    <property type="component" value="Unassembled WGS sequence"/>
</dbReference>
<organism evidence="1 2">
    <name type="scientific">Rhizobium aethiopicum</name>
    <dbReference type="NCBI Taxonomy" id="1138170"/>
    <lineage>
        <taxon>Bacteria</taxon>
        <taxon>Pseudomonadati</taxon>
        <taxon>Pseudomonadota</taxon>
        <taxon>Alphaproteobacteria</taxon>
        <taxon>Hyphomicrobiales</taxon>
        <taxon>Rhizobiaceae</taxon>
        <taxon>Rhizobium/Agrobacterium group</taxon>
        <taxon>Rhizobium</taxon>
    </lineage>
</organism>
<accession>A0A1C3Y5P7</accession>
<name>A0A1C3Y5P7_9HYPH</name>
<protein>
    <submittedName>
        <fullName evidence="1">Uncharacterized protein</fullName>
    </submittedName>
</protein>
<sequence length="99" mass="10758">MQPVPFLKRRFEERLDDDGAGMVEEHGHRAEALLDARHGSIDGVFLRDIGRPAVRLAAGMTDLLDGLGGRRAIAVDDRDARAFGRKQLRGSTAHAGRAA</sequence>
<dbReference type="AlphaFoldDB" id="A0A1C3Y5P7"/>
<evidence type="ECO:0000313" key="2">
    <source>
        <dbReference type="Proteomes" id="UP000198723"/>
    </source>
</evidence>
<dbReference type="EMBL" id="FMAJ01000008">
    <property type="protein sequence ID" value="SCB59804.1"/>
    <property type="molecule type" value="Genomic_DNA"/>
</dbReference>
<evidence type="ECO:0000313" key="1">
    <source>
        <dbReference type="EMBL" id="SCB59804.1"/>
    </source>
</evidence>
<gene>
    <name evidence="1" type="ORF">GA0061105_108161</name>
</gene>